<comment type="cofactor">
    <cofactor evidence="9">
        <name>[4Fe-4S] cluster</name>
        <dbReference type="ChEBI" id="CHEBI:49883"/>
    </cofactor>
    <text evidence="9">Binds 2 [4Fe-4S] clusters per subunit. One cluster is coordinated with 3 cysteines and an exchangeable S-adenosyl-L-methionine.</text>
</comment>
<evidence type="ECO:0000313" key="12">
    <source>
        <dbReference type="Proteomes" id="UP000608579"/>
    </source>
</evidence>
<dbReference type="HAMAP" id="MF_00206">
    <property type="entry name" value="Lipoyl_synth"/>
    <property type="match status" value="1"/>
</dbReference>
<keyword evidence="7 9" id="KW-0411">Iron-sulfur</keyword>
<dbReference type="PIRSF" id="PIRSF005963">
    <property type="entry name" value="Lipoyl_synth"/>
    <property type="match status" value="1"/>
</dbReference>
<dbReference type="AlphaFoldDB" id="A0A832ZX20"/>
<dbReference type="FunFam" id="3.20.20.70:FF:000040">
    <property type="entry name" value="Lipoyl synthase"/>
    <property type="match status" value="1"/>
</dbReference>
<evidence type="ECO:0000256" key="4">
    <source>
        <dbReference type="ARBA" id="ARBA00022691"/>
    </source>
</evidence>
<comment type="function">
    <text evidence="9">Catalyzes the radical-mediated insertion of two sulfur atoms into the C-6 and C-8 positions of the octanoyl moiety bound to the lipoyl domains of lipoate-dependent enzymes, thereby converting the octanoylated domains into lipoylated derivatives.</text>
</comment>
<dbReference type="SFLD" id="SFLDS00029">
    <property type="entry name" value="Radical_SAM"/>
    <property type="match status" value="1"/>
</dbReference>
<dbReference type="SMART" id="SM00729">
    <property type="entry name" value="Elp3"/>
    <property type="match status" value="1"/>
</dbReference>
<evidence type="ECO:0000256" key="7">
    <source>
        <dbReference type="ARBA" id="ARBA00023014"/>
    </source>
</evidence>
<dbReference type="InterPro" id="IPR007197">
    <property type="entry name" value="rSAM"/>
</dbReference>
<feature type="binding site" evidence="9">
    <location>
        <position position="277"/>
    </location>
    <ligand>
        <name>[4Fe-4S] cluster</name>
        <dbReference type="ChEBI" id="CHEBI:49883"/>
        <label>1</label>
    </ligand>
</feature>
<keyword evidence="1 9" id="KW-0004">4Fe-4S</keyword>
<feature type="binding site" evidence="9">
    <location>
        <position position="47"/>
    </location>
    <ligand>
        <name>[4Fe-4S] cluster</name>
        <dbReference type="ChEBI" id="CHEBI:49883"/>
        <label>1</label>
    </ligand>
</feature>
<gene>
    <name evidence="9 11" type="primary">lipA</name>
    <name evidence="11" type="ORF">EYH45_07640</name>
</gene>
<dbReference type="SFLD" id="SFLDF00271">
    <property type="entry name" value="lipoyl_synthase"/>
    <property type="match status" value="1"/>
</dbReference>
<dbReference type="GO" id="GO:0051539">
    <property type="term" value="F:4 iron, 4 sulfur cluster binding"/>
    <property type="evidence" value="ECO:0007669"/>
    <property type="project" value="UniProtKB-UniRule"/>
</dbReference>
<evidence type="ECO:0000256" key="1">
    <source>
        <dbReference type="ARBA" id="ARBA00022485"/>
    </source>
</evidence>
<dbReference type="InterPro" id="IPR031691">
    <property type="entry name" value="LIAS_N"/>
</dbReference>
<evidence type="ECO:0000256" key="3">
    <source>
        <dbReference type="ARBA" id="ARBA00022679"/>
    </source>
</evidence>
<dbReference type="InterPro" id="IPR003698">
    <property type="entry name" value="Lipoyl_synth"/>
</dbReference>
<evidence type="ECO:0000256" key="2">
    <source>
        <dbReference type="ARBA" id="ARBA00022490"/>
    </source>
</evidence>
<comment type="similarity">
    <text evidence="9">Belongs to the radical SAM superfamily. Lipoyl synthase family.</text>
</comment>
<evidence type="ECO:0000256" key="9">
    <source>
        <dbReference type="HAMAP-Rule" id="MF_00206"/>
    </source>
</evidence>
<evidence type="ECO:0000256" key="8">
    <source>
        <dbReference type="ARBA" id="ARBA00047326"/>
    </source>
</evidence>
<feature type="binding site" evidence="9">
    <location>
        <position position="66"/>
    </location>
    <ligand>
        <name>[4Fe-4S] cluster</name>
        <dbReference type="ChEBI" id="CHEBI:49883"/>
        <label>2</label>
        <note>4Fe-4S-S-AdoMet</note>
    </ligand>
</feature>
<feature type="binding site" evidence="9">
    <location>
        <position position="36"/>
    </location>
    <ligand>
        <name>[4Fe-4S] cluster</name>
        <dbReference type="ChEBI" id="CHEBI:49883"/>
        <label>1</label>
    </ligand>
</feature>
<feature type="binding site" evidence="9">
    <location>
        <position position="41"/>
    </location>
    <ligand>
        <name>[4Fe-4S] cluster</name>
        <dbReference type="ChEBI" id="CHEBI:49883"/>
        <label>1</label>
    </ligand>
</feature>
<keyword evidence="2 9" id="KW-0963">Cytoplasm</keyword>
<organism evidence="11 12">
    <name type="scientific">Caldiarchaeum subterraneum</name>
    <dbReference type="NCBI Taxonomy" id="311458"/>
    <lineage>
        <taxon>Archaea</taxon>
        <taxon>Nitrososphaerota</taxon>
        <taxon>Candidatus Caldarchaeales</taxon>
        <taxon>Candidatus Caldarchaeaceae</taxon>
        <taxon>Candidatus Caldarchaeum</taxon>
    </lineage>
</organism>
<dbReference type="NCBIfam" id="TIGR00510">
    <property type="entry name" value="lipA"/>
    <property type="match status" value="1"/>
</dbReference>
<dbReference type="EC" id="2.8.1.8" evidence="9"/>
<feature type="binding site" evidence="9">
    <location>
        <position position="69"/>
    </location>
    <ligand>
        <name>[4Fe-4S] cluster</name>
        <dbReference type="ChEBI" id="CHEBI:49883"/>
        <label>2</label>
        <note>4Fe-4S-S-AdoMet</note>
    </ligand>
</feature>
<reference evidence="11" key="1">
    <citation type="journal article" date="2020" name="ISME J.">
        <title>Gammaproteobacteria mediating utilization of methyl-, sulfur- and petroleum organic compounds in deep ocean hydrothermal plumes.</title>
        <authorList>
            <person name="Zhou Z."/>
            <person name="Liu Y."/>
            <person name="Pan J."/>
            <person name="Cron B.R."/>
            <person name="Toner B.M."/>
            <person name="Anantharaman K."/>
            <person name="Breier J.A."/>
            <person name="Dick G.J."/>
            <person name="Li M."/>
        </authorList>
    </citation>
    <scope>NUCLEOTIDE SEQUENCE</scope>
    <source>
        <strain evidence="11">SZUA-1515</strain>
    </source>
</reference>
<dbReference type="EMBL" id="DQVM01000149">
    <property type="protein sequence ID" value="HIQ30416.1"/>
    <property type="molecule type" value="Genomic_DNA"/>
</dbReference>
<comment type="catalytic activity">
    <reaction evidence="8 9">
        <text>[[Fe-S] cluster scaffold protein carrying a second [4Fe-4S](2+) cluster] + N(6)-octanoyl-L-lysyl-[protein] + 2 oxidized [2Fe-2S]-[ferredoxin] + 2 S-adenosyl-L-methionine + 4 H(+) = [[Fe-S] cluster scaffold protein] + N(6)-[(R)-dihydrolipoyl]-L-lysyl-[protein] + 4 Fe(3+) + 2 hydrogen sulfide + 2 5'-deoxyadenosine + 2 L-methionine + 2 reduced [2Fe-2S]-[ferredoxin]</text>
        <dbReference type="Rhea" id="RHEA:16585"/>
        <dbReference type="Rhea" id="RHEA-COMP:9928"/>
        <dbReference type="Rhea" id="RHEA-COMP:10000"/>
        <dbReference type="Rhea" id="RHEA-COMP:10001"/>
        <dbReference type="Rhea" id="RHEA-COMP:10475"/>
        <dbReference type="Rhea" id="RHEA-COMP:14568"/>
        <dbReference type="Rhea" id="RHEA-COMP:14569"/>
        <dbReference type="ChEBI" id="CHEBI:15378"/>
        <dbReference type="ChEBI" id="CHEBI:17319"/>
        <dbReference type="ChEBI" id="CHEBI:29034"/>
        <dbReference type="ChEBI" id="CHEBI:29919"/>
        <dbReference type="ChEBI" id="CHEBI:33722"/>
        <dbReference type="ChEBI" id="CHEBI:33737"/>
        <dbReference type="ChEBI" id="CHEBI:33738"/>
        <dbReference type="ChEBI" id="CHEBI:57844"/>
        <dbReference type="ChEBI" id="CHEBI:59789"/>
        <dbReference type="ChEBI" id="CHEBI:78809"/>
        <dbReference type="ChEBI" id="CHEBI:83100"/>
        <dbReference type="EC" id="2.8.1.8"/>
    </reaction>
</comment>
<comment type="pathway">
    <text evidence="9">Protein modification; protein lipoylation via endogenous pathway; protein N(6)-(lipoyl)lysine from octanoyl-[acyl-carrier-protein]: step 2/2.</text>
</comment>
<keyword evidence="4 9" id="KW-0949">S-adenosyl-L-methionine</keyword>
<dbReference type="InterPro" id="IPR013785">
    <property type="entry name" value="Aldolase_TIM"/>
</dbReference>
<comment type="subcellular location">
    <subcellularLocation>
        <location evidence="9">Cytoplasm</location>
    </subcellularLocation>
</comment>
<dbReference type="GO" id="GO:0046872">
    <property type="term" value="F:metal ion binding"/>
    <property type="evidence" value="ECO:0007669"/>
    <property type="project" value="UniProtKB-KW"/>
</dbReference>
<protein>
    <recommendedName>
        <fullName evidence="9">Lipoyl synthase</fullName>
        <ecNumber evidence="9">2.8.1.8</ecNumber>
    </recommendedName>
    <alternativeName>
        <fullName evidence="9">Lip-syn</fullName>
        <shortName evidence="9">LS</shortName>
    </alternativeName>
    <alternativeName>
        <fullName evidence="9">Lipoate synthase</fullName>
    </alternativeName>
    <alternativeName>
        <fullName evidence="9">Lipoic acid synthase</fullName>
    </alternativeName>
    <alternativeName>
        <fullName evidence="9">Sulfur insertion protein LipA</fullName>
    </alternativeName>
</protein>
<dbReference type="Proteomes" id="UP000608579">
    <property type="component" value="Unassembled WGS sequence"/>
</dbReference>
<evidence type="ECO:0000259" key="10">
    <source>
        <dbReference type="SMART" id="SM00729"/>
    </source>
</evidence>
<name>A0A832ZX20_CALS0</name>
<dbReference type="Pfam" id="PF16881">
    <property type="entry name" value="LIAS_N"/>
    <property type="match status" value="1"/>
</dbReference>
<feature type="binding site" evidence="9">
    <location>
        <position position="62"/>
    </location>
    <ligand>
        <name>[4Fe-4S] cluster</name>
        <dbReference type="ChEBI" id="CHEBI:49883"/>
        <label>2</label>
        <note>4Fe-4S-S-AdoMet</note>
    </ligand>
</feature>
<dbReference type="CDD" id="cd01335">
    <property type="entry name" value="Radical_SAM"/>
    <property type="match status" value="1"/>
</dbReference>
<keyword evidence="5 9" id="KW-0479">Metal-binding</keyword>
<proteinExistence type="inferred from homology"/>
<dbReference type="NCBIfam" id="NF009544">
    <property type="entry name" value="PRK12928.1"/>
    <property type="match status" value="1"/>
</dbReference>
<dbReference type="PANTHER" id="PTHR10949">
    <property type="entry name" value="LIPOYL SYNTHASE"/>
    <property type="match status" value="1"/>
</dbReference>
<comment type="caution">
    <text evidence="11">The sequence shown here is derived from an EMBL/GenBank/DDBJ whole genome shotgun (WGS) entry which is preliminary data.</text>
</comment>
<dbReference type="NCBIfam" id="NF004019">
    <property type="entry name" value="PRK05481.1"/>
    <property type="match status" value="1"/>
</dbReference>
<feature type="domain" description="Elp3/MiaA/NifB-like radical SAM core" evidence="10">
    <location>
        <begin position="52"/>
        <end position="258"/>
    </location>
</feature>
<dbReference type="Pfam" id="PF04055">
    <property type="entry name" value="Radical_SAM"/>
    <property type="match status" value="1"/>
</dbReference>
<sequence>MQTLRKPEWVKVRIPSGPVYNRVRHIVKKHRLHTVCEEALCPNVSECWGGGTATLMLMGDICTRVCRFCAVKTGNPGGVLEDDEPERVADAVSEMGISYVVLTSVCRDDLPDGGAEHFADTVRAIKRKAPEVIVEVLIPDFNASRDALAKVVEAKPEVIGHNVETVPRLTPLVRDRRASFEKSIHVLKLIKELDPTRYTKSSIMLGLGETQEEVISTLKALREASVDIVTLGQYLRPTLSHIPVREYIHPSVFEYYKQEAEKMGFLHVASGPLVRSSYRAGEFFIEMLIRQKQRRGRV</sequence>
<evidence type="ECO:0000313" key="11">
    <source>
        <dbReference type="EMBL" id="HIQ30416.1"/>
    </source>
</evidence>
<dbReference type="GO" id="GO:0016992">
    <property type="term" value="F:lipoate synthase activity"/>
    <property type="evidence" value="ECO:0007669"/>
    <property type="project" value="UniProtKB-UniRule"/>
</dbReference>
<dbReference type="SUPFAM" id="SSF102114">
    <property type="entry name" value="Radical SAM enzymes"/>
    <property type="match status" value="1"/>
</dbReference>
<dbReference type="Gene3D" id="3.20.20.70">
    <property type="entry name" value="Aldolase class I"/>
    <property type="match status" value="1"/>
</dbReference>
<dbReference type="SFLD" id="SFLDG01058">
    <property type="entry name" value="lipoyl_synthase_like"/>
    <property type="match status" value="1"/>
</dbReference>
<keyword evidence="6 9" id="KW-0408">Iron</keyword>
<evidence type="ECO:0000256" key="5">
    <source>
        <dbReference type="ARBA" id="ARBA00022723"/>
    </source>
</evidence>
<dbReference type="InterPro" id="IPR006638">
    <property type="entry name" value="Elp3/MiaA/NifB-like_rSAM"/>
</dbReference>
<dbReference type="PANTHER" id="PTHR10949:SF0">
    <property type="entry name" value="LIPOYL SYNTHASE, MITOCHONDRIAL"/>
    <property type="match status" value="1"/>
</dbReference>
<keyword evidence="3 9" id="KW-0808">Transferase</keyword>
<dbReference type="InterPro" id="IPR058240">
    <property type="entry name" value="rSAM_sf"/>
</dbReference>
<dbReference type="UniPathway" id="UPA00538">
    <property type="reaction ID" value="UER00593"/>
</dbReference>
<dbReference type="GO" id="GO:0009249">
    <property type="term" value="P:protein lipoylation"/>
    <property type="evidence" value="ECO:0007669"/>
    <property type="project" value="UniProtKB-UniRule"/>
</dbReference>
<dbReference type="GO" id="GO:0005737">
    <property type="term" value="C:cytoplasm"/>
    <property type="evidence" value="ECO:0007669"/>
    <property type="project" value="UniProtKB-SubCell"/>
</dbReference>
<accession>A0A832ZX20</accession>
<evidence type="ECO:0000256" key="6">
    <source>
        <dbReference type="ARBA" id="ARBA00023004"/>
    </source>
</evidence>